<name>A0A1N7L6M0_9RHOB</name>
<dbReference type="Proteomes" id="UP000186684">
    <property type="component" value="Unassembled WGS sequence"/>
</dbReference>
<dbReference type="OrthoDB" id="7630980at2"/>
<evidence type="ECO:0000313" key="3">
    <source>
        <dbReference type="Proteomes" id="UP000186684"/>
    </source>
</evidence>
<dbReference type="AlphaFoldDB" id="A0A1N7L6M0"/>
<evidence type="ECO:0000313" key="2">
    <source>
        <dbReference type="EMBL" id="SIS69441.1"/>
    </source>
</evidence>
<dbReference type="RefSeq" id="WP_076445867.1">
    <property type="nucleotide sequence ID" value="NZ_FTOQ01000002.1"/>
</dbReference>
<feature type="region of interest" description="Disordered" evidence="1">
    <location>
        <begin position="156"/>
        <end position="198"/>
    </location>
</feature>
<reference evidence="3" key="1">
    <citation type="submission" date="2017-01" db="EMBL/GenBank/DDBJ databases">
        <authorList>
            <person name="Varghese N."/>
            <person name="Submissions S."/>
        </authorList>
    </citation>
    <scope>NUCLEOTIDE SEQUENCE [LARGE SCALE GENOMIC DNA]</scope>
    <source>
        <strain evidence="3">DSM 29430</strain>
    </source>
</reference>
<organism evidence="2 3">
    <name type="scientific">Roseivivax lentus</name>
    <dbReference type="NCBI Taxonomy" id="633194"/>
    <lineage>
        <taxon>Bacteria</taxon>
        <taxon>Pseudomonadati</taxon>
        <taxon>Pseudomonadota</taxon>
        <taxon>Alphaproteobacteria</taxon>
        <taxon>Rhodobacterales</taxon>
        <taxon>Roseobacteraceae</taxon>
        <taxon>Roseivivax</taxon>
    </lineage>
</organism>
<protein>
    <submittedName>
        <fullName evidence="2">Protein ImuA</fullName>
    </submittedName>
</protein>
<gene>
    <name evidence="2" type="ORF">SAMN05421759_102423</name>
</gene>
<proteinExistence type="predicted"/>
<keyword evidence="3" id="KW-1185">Reference proteome</keyword>
<dbReference type="SUPFAM" id="SSF52540">
    <property type="entry name" value="P-loop containing nucleoside triphosphate hydrolases"/>
    <property type="match status" value="1"/>
</dbReference>
<dbReference type="STRING" id="633194.SAMN05421759_102423"/>
<sequence length="198" mass="20877">MTDTLLRRAPAKVPPAIALTPDIALREGRVHEICGGSRVHFALALAGRTDGPVLWIGPPGGSGLNPCGLHGLCDPARLLFVAAPREIDRLWALEETLRAGAVALAVADLTEAPGLTPVRRLQLAAEAGSTREARPTGLILTPGAGGAAGIESRWHSMPDHGPGRQRWQVARPRARMAPPAAWTLTRTDGQYRSDPAPA</sequence>
<dbReference type="InterPro" id="IPR027417">
    <property type="entry name" value="P-loop_NTPase"/>
</dbReference>
<evidence type="ECO:0000256" key="1">
    <source>
        <dbReference type="SAM" id="MobiDB-lite"/>
    </source>
</evidence>
<dbReference type="EMBL" id="FTOQ01000002">
    <property type="protein sequence ID" value="SIS69441.1"/>
    <property type="molecule type" value="Genomic_DNA"/>
</dbReference>
<accession>A0A1N7L6M0</accession>
<dbReference type="Gene3D" id="3.40.50.300">
    <property type="entry name" value="P-loop containing nucleotide triphosphate hydrolases"/>
    <property type="match status" value="1"/>
</dbReference>